<protein>
    <submittedName>
        <fullName evidence="6">Ribosomal-protein-alanine N-acetyltransferase</fullName>
        <ecNumber evidence="6">2.3.1.267</ecNumber>
    </submittedName>
</protein>
<dbReference type="InterPro" id="IPR051531">
    <property type="entry name" value="N-acetyltransferase"/>
</dbReference>
<gene>
    <name evidence="6" type="ORF">HNR10_004032</name>
</gene>
<reference evidence="6 7" key="1">
    <citation type="submission" date="2020-07" db="EMBL/GenBank/DDBJ databases">
        <title>Sequencing the genomes of 1000 actinobacteria strains.</title>
        <authorList>
            <person name="Klenk H.-P."/>
        </authorList>
    </citation>
    <scope>NUCLEOTIDE SEQUENCE [LARGE SCALE GENOMIC DNA]</scope>
    <source>
        <strain evidence="6 7">DSM 44442</strain>
    </source>
</reference>
<evidence type="ECO:0000256" key="2">
    <source>
        <dbReference type="ARBA" id="ARBA00023315"/>
    </source>
</evidence>
<evidence type="ECO:0000313" key="7">
    <source>
        <dbReference type="Proteomes" id="UP000572051"/>
    </source>
</evidence>
<dbReference type="InterPro" id="IPR016181">
    <property type="entry name" value="Acyl_CoA_acyltransferase"/>
</dbReference>
<feature type="domain" description="N-acetyltransferase" evidence="5">
    <location>
        <begin position="16"/>
        <end position="187"/>
    </location>
</feature>
<dbReference type="Gene3D" id="3.40.630.30">
    <property type="match status" value="1"/>
</dbReference>
<evidence type="ECO:0000256" key="1">
    <source>
        <dbReference type="ARBA" id="ARBA00022679"/>
    </source>
</evidence>
<evidence type="ECO:0000256" key="4">
    <source>
        <dbReference type="SAM" id="MobiDB-lite"/>
    </source>
</evidence>
<dbReference type="RefSeq" id="WP_179825869.1">
    <property type="nucleotide sequence ID" value="NZ_JACCFS010000001.1"/>
</dbReference>
<comment type="caution">
    <text evidence="6">The sequence shown here is derived from an EMBL/GenBank/DDBJ whole genome shotgun (WGS) entry which is preliminary data.</text>
</comment>
<sequence length="246" mass="26866">MNRRQGWPVTLREGAVVLRPLRLRDAVALRDTRARNEEWLRPWEPTYPEMPLRTTGLSPYIAMLQAIRREARHGLSMPWAITYDGRFVGQLTVGAIVWGSARSAQVGYWVDSGHAGRGITPTAVALAVDHAFFHVGLHRVEANIRPENRASRRVVAKLGFRDEGVRRRQLHIDGAWRDHICYAITAEEVPHGLLRRWRDGAPAGPGGTPGEPPAAPGSDPGSALGSEGPNGGGDPRDPASPQPGSN</sequence>
<proteinExistence type="inferred from homology"/>
<dbReference type="Proteomes" id="UP000572051">
    <property type="component" value="Unassembled WGS sequence"/>
</dbReference>
<dbReference type="SUPFAM" id="SSF55729">
    <property type="entry name" value="Acyl-CoA N-acyltransferases (Nat)"/>
    <property type="match status" value="1"/>
</dbReference>
<comment type="similarity">
    <text evidence="3">Belongs to the acetyltransferase family. RimJ subfamily.</text>
</comment>
<name>A0A7Z0JBE8_9ACTN</name>
<evidence type="ECO:0000256" key="3">
    <source>
        <dbReference type="ARBA" id="ARBA00038502"/>
    </source>
</evidence>
<dbReference type="Pfam" id="PF13302">
    <property type="entry name" value="Acetyltransf_3"/>
    <property type="match status" value="1"/>
</dbReference>
<organism evidence="6 7">
    <name type="scientific">Nocardiopsis aegyptia</name>
    <dbReference type="NCBI Taxonomy" id="220378"/>
    <lineage>
        <taxon>Bacteria</taxon>
        <taxon>Bacillati</taxon>
        <taxon>Actinomycetota</taxon>
        <taxon>Actinomycetes</taxon>
        <taxon>Streptosporangiales</taxon>
        <taxon>Nocardiopsidaceae</taxon>
        <taxon>Nocardiopsis</taxon>
    </lineage>
</organism>
<evidence type="ECO:0000313" key="6">
    <source>
        <dbReference type="EMBL" id="NYJ36151.1"/>
    </source>
</evidence>
<feature type="compositionally biased region" description="Low complexity" evidence="4">
    <location>
        <begin position="216"/>
        <end position="226"/>
    </location>
</feature>
<dbReference type="PANTHER" id="PTHR43792">
    <property type="entry name" value="GNAT FAMILY, PUTATIVE (AFU_ORTHOLOGUE AFUA_3G00765)-RELATED-RELATED"/>
    <property type="match status" value="1"/>
</dbReference>
<dbReference type="AlphaFoldDB" id="A0A7Z0JBE8"/>
<dbReference type="PROSITE" id="PS51186">
    <property type="entry name" value="GNAT"/>
    <property type="match status" value="1"/>
</dbReference>
<accession>A0A7Z0JBE8</accession>
<evidence type="ECO:0000259" key="5">
    <source>
        <dbReference type="PROSITE" id="PS51186"/>
    </source>
</evidence>
<dbReference type="InterPro" id="IPR000182">
    <property type="entry name" value="GNAT_dom"/>
</dbReference>
<dbReference type="EC" id="2.3.1.267" evidence="6"/>
<keyword evidence="2 6" id="KW-0012">Acyltransferase</keyword>
<dbReference type="GO" id="GO:0005737">
    <property type="term" value="C:cytoplasm"/>
    <property type="evidence" value="ECO:0007669"/>
    <property type="project" value="TreeGrafter"/>
</dbReference>
<keyword evidence="1 6" id="KW-0808">Transferase</keyword>
<dbReference type="GO" id="GO:0008999">
    <property type="term" value="F:protein-N-terminal-alanine acetyltransferase activity"/>
    <property type="evidence" value="ECO:0007669"/>
    <property type="project" value="UniProtKB-EC"/>
</dbReference>
<dbReference type="EMBL" id="JACCFS010000001">
    <property type="protein sequence ID" value="NYJ36151.1"/>
    <property type="molecule type" value="Genomic_DNA"/>
</dbReference>
<feature type="region of interest" description="Disordered" evidence="4">
    <location>
        <begin position="196"/>
        <end position="246"/>
    </location>
</feature>
<keyword evidence="7" id="KW-1185">Reference proteome</keyword>
<dbReference type="PANTHER" id="PTHR43792:SF8">
    <property type="entry name" value="[RIBOSOMAL PROTEIN US5]-ALANINE N-ACETYLTRANSFERASE"/>
    <property type="match status" value="1"/>
</dbReference>